<reference evidence="1 2" key="1">
    <citation type="journal article" date="2011" name="Genome Biol. Evol.">
        <title>Reductive evolution of bacterial genome in insect gut environment.</title>
        <authorList>
            <person name="Nikoh N."/>
            <person name="Hosokawa T."/>
            <person name="Ohshima K."/>
            <person name="Hattori M."/>
            <person name="Fukatsu T."/>
        </authorList>
    </citation>
    <scope>NUCLEOTIDE SEQUENCE [LARGE SCALE GENOMIC DNA]</scope>
    <source>
        <strain evidence="1 2">Mpkobe</strain>
    </source>
</reference>
<dbReference type="KEGG" id="icp:ICMP_514"/>
<dbReference type="AlphaFoldDB" id="C5WDF5"/>
<sequence length="61" mass="7482">MLQGFKETMKNQIEYQNYLRQMNKLFNVEVDEKRFSQLVEQFMYIAEIAEPLINFPLENYL</sequence>
<keyword evidence="2" id="KW-1185">Reference proteome</keyword>
<dbReference type="InterPro" id="IPR025148">
    <property type="entry name" value="AtzG-like"/>
</dbReference>
<dbReference type="HOGENOM" id="CLU_203091_1_0_6"/>
<dbReference type="Proteomes" id="UP000061704">
    <property type="component" value="Chromosome"/>
</dbReference>
<name>C5WDF5_9ENTR</name>
<evidence type="ECO:0000313" key="2">
    <source>
        <dbReference type="Proteomes" id="UP000061704"/>
    </source>
</evidence>
<gene>
    <name evidence="1" type="ORF">ICMP_514</name>
</gene>
<accession>C5WDF5</accession>
<dbReference type="Pfam" id="PF13318">
    <property type="entry name" value="AtzG-like"/>
    <property type="match status" value="1"/>
</dbReference>
<organism evidence="1 2">
    <name type="scientific">Candidatus Ishikawaella capsulata Mpkobe</name>
    <dbReference type="NCBI Taxonomy" id="476281"/>
    <lineage>
        <taxon>Bacteria</taxon>
        <taxon>Pseudomonadati</taxon>
        <taxon>Pseudomonadota</taxon>
        <taxon>Gammaproteobacteria</taxon>
        <taxon>Enterobacterales</taxon>
        <taxon>Enterobacteriaceae</taxon>
        <taxon>Candidatus Ishikawella</taxon>
    </lineage>
</organism>
<protein>
    <submittedName>
        <fullName evidence="1">Uncharacterized protein</fullName>
    </submittedName>
</protein>
<dbReference type="EMBL" id="AP010872">
    <property type="protein sequence ID" value="BAH83361.1"/>
    <property type="molecule type" value="Genomic_DNA"/>
</dbReference>
<evidence type="ECO:0000313" key="1">
    <source>
        <dbReference type="EMBL" id="BAH83361.1"/>
    </source>
</evidence>
<proteinExistence type="predicted"/>
<dbReference type="STRING" id="476281.ICMP_514"/>